<dbReference type="PANTHER" id="PTHR12725">
    <property type="entry name" value="HALOACID DEHALOGENASE-LIKE HYDROLASE"/>
    <property type="match status" value="1"/>
</dbReference>
<dbReference type="EMBL" id="CP035708">
    <property type="protein sequence ID" value="QEN01858.1"/>
    <property type="molecule type" value="Genomic_DNA"/>
</dbReference>
<dbReference type="Proteomes" id="UP001549111">
    <property type="component" value="Unassembled WGS sequence"/>
</dbReference>
<dbReference type="Pfam" id="PF00702">
    <property type="entry name" value="Hydrolase"/>
    <property type="match status" value="1"/>
</dbReference>
<dbReference type="InterPro" id="IPR006439">
    <property type="entry name" value="HAD-SF_hydro_IA"/>
</dbReference>
<organism evidence="2 3">
    <name type="scientific">Sphaerotilus sulfidivorans</name>
    <dbReference type="NCBI Taxonomy" id="639200"/>
    <lineage>
        <taxon>Bacteria</taxon>
        <taxon>Pseudomonadati</taxon>
        <taxon>Pseudomonadota</taxon>
        <taxon>Betaproteobacteria</taxon>
        <taxon>Burkholderiales</taxon>
        <taxon>Sphaerotilaceae</taxon>
        <taxon>Sphaerotilus</taxon>
    </lineage>
</organism>
<dbReference type="SFLD" id="SFLDS00003">
    <property type="entry name" value="Haloacid_Dehalogenase"/>
    <property type="match status" value="1"/>
</dbReference>
<dbReference type="AlphaFoldDB" id="A0A5C1Q336"/>
<dbReference type="EMBL" id="JBEPLS010000013">
    <property type="protein sequence ID" value="MET3605192.1"/>
    <property type="molecule type" value="Genomic_DNA"/>
</dbReference>
<dbReference type="NCBIfam" id="TIGR01509">
    <property type="entry name" value="HAD-SF-IA-v3"/>
    <property type="match status" value="1"/>
</dbReference>
<dbReference type="SFLD" id="SFLDG01132">
    <property type="entry name" value="C1.5.3:_5'-Nucleotidase_Like"/>
    <property type="match status" value="1"/>
</dbReference>
<dbReference type="Proteomes" id="UP000323522">
    <property type="component" value="Chromosome"/>
</dbReference>
<dbReference type="SFLD" id="SFLDG01129">
    <property type="entry name" value="C1.5:_HAD__Beta-PGM__Phosphata"/>
    <property type="match status" value="1"/>
</dbReference>
<dbReference type="InterPro" id="IPR023214">
    <property type="entry name" value="HAD_sf"/>
</dbReference>
<dbReference type="InterPro" id="IPR036412">
    <property type="entry name" value="HAD-like_sf"/>
</dbReference>
<evidence type="ECO:0000313" key="1">
    <source>
        <dbReference type="EMBL" id="MET3605192.1"/>
    </source>
</evidence>
<sequence length="235" mass="26869">MKRAPVWLFDLDDTLHDASHAAFGPIAEAMTVYIERELALGRREAEALRRHYWDRYGATLLGLMRHHGVRAAHFLHDTHRLPGLEHRLRASAHDLAALERLPGRRFILTNAPRAYAERVLAALGMTRLFHGVIPIERMTMFGDLRPKPDARMLRSIAVMLKVPPSRCILVEDTLAHQKSARRVGMKTVWMQRWMRRAGSPAPVSAGLPARPRRCRRPTYVCARIRSLQALSRSAW</sequence>
<dbReference type="GO" id="GO:0016787">
    <property type="term" value="F:hydrolase activity"/>
    <property type="evidence" value="ECO:0007669"/>
    <property type="project" value="UniProtKB-KW"/>
</dbReference>
<evidence type="ECO:0000313" key="4">
    <source>
        <dbReference type="Proteomes" id="UP001549111"/>
    </source>
</evidence>
<dbReference type="KEGG" id="snn:EWH46_14480"/>
<keyword evidence="4" id="KW-1185">Reference proteome</keyword>
<keyword evidence="1" id="KW-0378">Hydrolase</keyword>
<proteinExistence type="predicted"/>
<dbReference type="Gene3D" id="3.40.50.1000">
    <property type="entry name" value="HAD superfamily/HAD-like"/>
    <property type="match status" value="1"/>
</dbReference>
<protein>
    <submittedName>
        <fullName evidence="2">Haloacid dehalogenase</fullName>
    </submittedName>
    <submittedName>
        <fullName evidence="1">Hydrolase of the HAD superfamily</fullName>
    </submittedName>
</protein>
<reference evidence="1 4" key="2">
    <citation type="submission" date="2024-06" db="EMBL/GenBank/DDBJ databases">
        <title>Genomic Encyclopedia of Type Strains, Phase IV (KMG-IV): sequencing the most valuable type-strain genomes for metagenomic binning, comparative biology and taxonomic classification.</title>
        <authorList>
            <person name="Goeker M."/>
        </authorList>
    </citation>
    <scope>NUCLEOTIDE SEQUENCE [LARGE SCALE GENOMIC DNA]</scope>
    <source>
        <strain evidence="1 4">D-501</strain>
    </source>
</reference>
<dbReference type="OrthoDB" id="8558420at2"/>
<dbReference type="SUPFAM" id="SSF56784">
    <property type="entry name" value="HAD-like"/>
    <property type="match status" value="1"/>
</dbReference>
<reference evidence="2 3" key="1">
    <citation type="submission" date="2019-02" db="EMBL/GenBank/DDBJ databases">
        <title>Complete Genome Sequence and Methylome Analysis of Sphaerotilus natans subsp. sulfidivorans D-507.</title>
        <authorList>
            <person name="Fomenkov A."/>
            <person name="Gridneva E."/>
            <person name="Smolyakov D."/>
            <person name="Dubinina G."/>
            <person name="Vincze T."/>
            <person name="Grabovich M."/>
            <person name="Roberts R.J."/>
        </authorList>
    </citation>
    <scope>NUCLEOTIDE SEQUENCE [LARGE SCALE GENOMIC DNA]</scope>
    <source>
        <strain evidence="2 3">D-507</strain>
    </source>
</reference>
<dbReference type="RefSeq" id="WP_149504517.1">
    <property type="nucleotide sequence ID" value="NZ_CP035708.1"/>
</dbReference>
<dbReference type="PANTHER" id="PTHR12725:SF117">
    <property type="entry name" value="HALOACID DEHALOGENASE-LIKE HYDROLASE"/>
    <property type="match status" value="1"/>
</dbReference>
<dbReference type="InterPro" id="IPR010237">
    <property type="entry name" value="Pyr-5-nucltdase"/>
</dbReference>
<name>A0A5C1Q336_9BURK</name>
<evidence type="ECO:0000313" key="2">
    <source>
        <dbReference type="EMBL" id="QEN01858.1"/>
    </source>
</evidence>
<dbReference type="Gene3D" id="1.10.150.450">
    <property type="match status" value="1"/>
</dbReference>
<gene>
    <name evidence="1" type="ORF">ABIC99_003018</name>
    <name evidence="2" type="ORF">EWH46_14480</name>
</gene>
<accession>A0A5C1Q336</accession>
<evidence type="ECO:0000313" key="3">
    <source>
        <dbReference type="Proteomes" id="UP000323522"/>
    </source>
</evidence>